<dbReference type="RefSeq" id="WP_312873420.1">
    <property type="nucleotide sequence ID" value="NZ_CP192034.1"/>
</dbReference>
<evidence type="ECO:0000313" key="6">
    <source>
        <dbReference type="Proteomes" id="UP000576393"/>
    </source>
</evidence>
<dbReference type="PRINTS" id="PR00778">
    <property type="entry name" value="HTHARSR"/>
</dbReference>
<dbReference type="Gene3D" id="1.10.10.10">
    <property type="entry name" value="Winged helix-like DNA-binding domain superfamily/Winged helix DNA-binding domain"/>
    <property type="match status" value="1"/>
</dbReference>
<name>A0A852V1P5_9ACTN</name>
<evidence type="ECO:0000256" key="1">
    <source>
        <dbReference type="ARBA" id="ARBA00023015"/>
    </source>
</evidence>
<evidence type="ECO:0000259" key="4">
    <source>
        <dbReference type="PROSITE" id="PS50987"/>
    </source>
</evidence>
<dbReference type="AlphaFoldDB" id="A0A852V1P5"/>
<dbReference type="SUPFAM" id="SSF46785">
    <property type="entry name" value="Winged helix' DNA-binding domain"/>
    <property type="match status" value="1"/>
</dbReference>
<dbReference type="EMBL" id="JACCCO010000002">
    <property type="protein sequence ID" value="NYF41588.1"/>
    <property type="molecule type" value="Genomic_DNA"/>
</dbReference>
<dbReference type="PANTHER" id="PTHR43132">
    <property type="entry name" value="ARSENICAL RESISTANCE OPERON REPRESSOR ARSR-RELATED"/>
    <property type="match status" value="1"/>
</dbReference>
<dbReference type="SMART" id="SM00418">
    <property type="entry name" value="HTH_ARSR"/>
    <property type="match status" value="1"/>
</dbReference>
<keyword evidence="1" id="KW-0805">Transcription regulation</keyword>
<keyword evidence="3" id="KW-0804">Transcription</keyword>
<evidence type="ECO:0000256" key="3">
    <source>
        <dbReference type="ARBA" id="ARBA00023163"/>
    </source>
</evidence>
<dbReference type="InterPro" id="IPR036388">
    <property type="entry name" value="WH-like_DNA-bd_sf"/>
</dbReference>
<sequence length="133" mass="14664">MNSHSVVPLRPDRDCSVTVVDAERVAGVREALPADGSIEELAQIFGLLADPRRLRLIAALLEGGEMCVCDLTAITGHSMSAASHALRLLRAKRVVKVRRSGRMAYYRLADSHVRMLLDVALAHIRHEQGERDD</sequence>
<dbReference type="InterPro" id="IPR001845">
    <property type="entry name" value="HTH_ArsR_DNA-bd_dom"/>
</dbReference>
<gene>
    <name evidence="5" type="ORF">HDA43_003789</name>
</gene>
<accession>A0A852V1P5</accession>
<dbReference type="InterPro" id="IPR051011">
    <property type="entry name" value="Metal_resp_trans_reg"/>
</dbReference>
<proteinExistence type="predicted"/>
<evidence type="ECO:0000256" key="2">
    <source>
        <dbReference type="ARBA" id="ARBA00023125"/>
    </source>
</evidence>
<dbReference type="InterPro" id="IPR011991">
    <property type="entry name" value="ArsR-like_HTH"/>
</dbReference>
<dbReference type="CDD" id="cd00090">
    <property type="entry name" value="HTH_ARSR"/>
    <property type="match status" value="1"/>
</dbReference>
<reference evidence="5 6" key="1">
    <citation type="submission" date="2020-07" db="EMBL/GenBank/DDBJ databases">
        <title>Sequencing the genomes of 1000 actinobacteria strains.</title>
        <authorList>
            <person name="Klenk H.-P."/>
        </authorList>
    </citation>
    <scope>NUCLEOTIDE SEQUENCE [LARGE SCALE GENOMIC DNA]</scope>
    <source>
        <strain evidence="5 6">DSM 45763</strain>
    </source>
</reference>
<dbReference type="NCBIfam" id="NF033788">
    <property type="entry name" value="HTH_metalloreg"/>
    <property type="match status" value="1"/>
</dbReference>
<dbReference type="Proteomes" id="UP000576393">
    <property type="component" value="Unassembled WGS sequence"/>
</dbReference>
<organism evidence="5 6">
    <name type="scientific">Streptosporangium sandarakinum</name>
    <dbReference type="NCBI Taxonomy" id="1260955"/>
    <lineage>
        <taxon>Bacteria</taxon>
        <taxon>Bacillati</taxon>
        <taxon>Actinomycetota</taxon>
        <taxon>Actinomycetes</taxon>
        <taxon>Streptosporangiales</taxon>
        <taxon>Streptosporangiaceae</taxon>
        <taxon>Streptosporangium</taxon>
    </lineage>
</organism>
<dbReference type="PANTHER" id="PTHR43132:SF6">
    <property type="entry name" value="HTH-TYPE TRANSCRIPTIONAL REPRESSOR CZRA"/>
    <property type="match status" value="1"/>
</dbReference>
<comment type="caution">
    <text evidence="5">The sequence shown here is derived from an EMBL/GenBank/DDBJ whole genome shotgun (WGS) entry which is preliminary data.</text>
</comment>
<protein>
    <submittedName>
        <fullName evidence="5">DNA-binding transcriptional ArsR family regulator</fullName>
    </submittedName>
</protein>
<keyword evidence="6" id="KW-1185">Reference proteome</keyword>
<dbReference type="GO" id="GO:0003677">
    <property type="term" value="F:DNA binding"/>
    <property type="evidence" value="ECO:0007669"/>
    <property type="project" value="UniProtKB-KW"/>
</dbReference>
<dbReference type="PROSITE" id="PS50987">
    <property type="entry name" value="HTH_ARSR_2"/>
    <property type="match status" value="1"/>
</dbReference>
<evidence type="ECO:0000313" key="5">
    <source>
        <dbReference type="EMBL" id="NYF41588.1"/>
    </source>
</evidence>
<dbReference type="GO" id="GO:0003700">
    <property type="term" value="F:DNA-binding transcription factor activity"/>
    <property type="evidence" value="ECO:0007669"/>
    <property type="project" value="InterPro"/>
</dbReference>
<dbReference type="InterPro" id="IPR036390">
    <property type="entry name" value="WH_DNA-bd_sf"/>
</dbReference>
<dbReference type="Pfam" id="PF01022">
    <property type="entry name" value="HTH_5"/>
    <property type="match status" value="1"/>
</dbReference>
<keyword evidence="2 5" id="KW-0238">DNA-binding</keyword>
<feature type="domain" description="HTH arsR-type" evidence="4">
    <location>
        <begin position="33"/>
        <end position="128"/>
    </location>
</feature>